<reference evidence="2" key="1">
    <citation type="journal article" date="2014" name="Int. J. Syst. Evol. Microbiol.">
        <title>Complete genome sequence of Corynebacterium casei LMG S-19264T (=DSM 44701T), isolated from a smear-ripened cheese.</title>
        <authorList>
            <consortium name="US DOE Joint Genome Institute (JGI-PGF)"/>
            <person name="Walter F."/>
            <person name="Albersmeier A."/>
            <person name="Kalinowski J."/>
            <person name="Ruckert C."/>
        </authorList>
    </citation>
    <scope>NUCLEOTIDE SEQUENCE</scope>
    <source>
        <strain evidence="2">CGMCC 1.12919</strain>
    </source>
</reference>
<keyword evidence="1" id="KW-0812">Transmembrane</keyword>
<keyword evidence="1" id="KW-0472">Membrane</keyword>
<proteinExistence type="predicted"/>
<evidence type="ECO:0000313" key="3">
    <source>
        <dbReference type="Proteomes" id="UP000637002"/>
    </source>
</evidence>
<dbReference type="EMBL" id="BMGG01000003">
    <property type="protein sequence ID" value="GGC62885.1"/>
    <property type="molecule type" value="Genomic_DNA"/>
</dbReference>
<dbReference type="InterPro" id="IPR009325">
    <property type="entry name" value="DUF983"/>
</dbReference>
<dbReference type="AlphaFoldDB" id="A0A916XDM0"/>
<sequence length="124" mass="13326">MNADHYPPQEPVATGLAGRCPRCGQGRLFNGFLSVAPSCGVCGLDFSFADAADGPAFFIMTAAGVAVVGFALWLELTYEPSFWVHLVTTLPLALLLCVLPLRPLKGVMIALQYVNKAEEGRLER</sequence>
<keyword evidence="3" id="KW-1185">Reference proteome</keyword>
<protein>
    <submittedName>
        <fullName evidence="2">Membrane protein</fullName>
    </submittedName>
</protein>
<evidence type="ECO:0000313" key="2">
    <source>
        <dbReference type="EMBL" id="GGC62885.1"/>
    </source>
</evidence>
<evidence type="ECO:0000256" key="1">
    <source>
        <dbReference type="SAM" id="Phobius"/>
    </source>
</evidence>
<dbReference type="RefSeq" id="WP_188609168.1">
    <property type="nucleotide sequence ID" value="NZ_BMGG01000003.1"/>
</dbReference>
<dbReference type="Proteomes" id="UP000637002">
    <property type="component" value="Unassembled WGS sequence"/>
</dbReference>
<feature type="transmembrane region" description="Helical" evidence="1">
    <location>
        <begin position="56"/>
        <end position="76"/>
    </location>
</feature>
<reference evidence="2" key="2">
    <citation type="submission" date="2020-09" db="EMBL/GenBank/DDBJ databases">
        <authorList>
            <person name="Sun Q."/>
            <person name="Zhou Y."/>
        </authorList>
    </citation>
    <scope>NUCLEOTIDE SEQUENCE</scope>
    <source>
        <strain evidence="2">CGMCC 1.12919</strain>
    </source>
</reference>
<comment type="caution">
    <text evidence="2">The sequence shown here is derived from an EMBL/GenBank/DDBJ whole genome shotgun (WGS) entry which is preliminary data.</text>
</comment>
<feature type="transmembrane region" description="Helical" evidence="1">
    <location>
        <begin position="82"/>
        <end position="101"/>
    </location>
</feature>
<dbReference type="Pfam" id="PF06170">
    <property type="entry name" value="DUF983"/>
    <property type="match status" value="1"/>
</dbReference>
<gene>
    <name evidence="2" type="ORF">GCM10010994_21880</name>
</gene>
<name>A0A916XDM0_9HYPH</name>
<accession>A0A916XDM0</accession>
<keyword evidence="1" id="KW-1133">Transmembrane helix</keyword>
<organism evidence="2 3">
    <name type="scientific">Chelatococcus reniformis</name>
    <dbReference type="NCBI Taxonomy" id="1494448"/>
    <lineage>
        <taxon>Bacteria</taxon>
        <taxon>Pseudomonadati</taxon>
        <taxon>Pseudomonadota</taxon>
        <taxon>Alphaproteobacteria</taxon>
        <taxon>Hyphomicrobiales</taxon>
        <taxon>Chelatococcaceae</taxon>
        <taxon>Chelatococcus</taxon>
    </lineage>
</organism>